<evidence type="ECO:0000313" key="2">
    <source>
        <dbReference type="Proteomes" id="UP001652338"/>
    </source>
</evidence>
<sequence>MIIGICDDDKIWERKASYIIGEYRKKASLDIDIQYFPDRESLLNYEGEPMEALFLDIELGDENGIELAEEVHIGSRNHERSD</sequence>
<accession>A0ABT2SQK2</accession>
<evidence type="ECO:0000313" key="1">
    <source>
        <dbReference type="EMBL" id="MCU6726591.1"/>
    </source>
</evidence>
<comment type="caution">
    <text evidence="1">The sequence shown here is derived from an EMBL/GenBank/DDBJ whole genome shotgun (WGS) entry which is preliminary data.</text>
</comment>
<gene>
    <name evidence="1" type="ORF">OCV47_14885</name>
</gene>
<dbReference type="EMBL" id="JAOQKE010000030">
    <property type="protein sequence ID" value="MCU6726591.1"/>
    <property type="molecule type" value="Genomic_DNA"/>
</dbReference>
<name>A0ABT2SQK2_9FIRM</name>
<organism evidence="1 2">
    <name type="scientific">Muricoprocola aceti</name>
    <dbReference type="NCBI Taxonomy" id="2981772"/>
    <lineage>
        <taxon>Bacteria</taxon>
        <taxon>Bacillati</taxon>
        <taxon>Bacillota</taxon>
        <taxon>Clostridia</taxon>
        <taxon>Lachnospirales</taxon>
        <taxon>Lachnospiraceae</taxon>
        <taxon>Muricoprocola</taxon>
    </lineage>
</organism>
<dbReference type="Proteomes" id="UP001652338">
    <property type="component" value="Unassembled WGS sequence"/>
</dbReference>
<keyword evidence="2" id="KW-1185">Reference proteome</keyword>
<proteinExistence type="predicted"/>
<dbReference type="RefSeq" id="WP_262655840.1">
    <property type="nucleotide sequence ID" value="NZ_JAOQKE010000030.1"/>
</dbReference>
<dbReference type="Gene3D" id="3.40.50.2300">
    <property type="match status" value="1"/>
</dbReference>
<protein>
    <submittedName>
        <fullName evidence="1">Uncharacterized protein</fullName>
    </submittedName>
</protein>
<reference evidence="1 2" key="1">
    <citation type="journal article" date="2021" name="ISME Commun">
        <title>Automated analysis of genomic sequences facilitates high-throughput and comprehensive description of bacteria.</title>
        <authorList>
            <person name="Hitch T.C.A."/>
        </authorList>
    </citation>
    <scope>NUCLEOTIDE SEQUENCE [LARGE SCALE GENOMIC DNA]</scope>
    <source>
        <strain evidence="1 2">Sanger_29</strain>
    </source>
</reference>